<keyword evidence="1" id="KW-0560">Oxidoreductase</keyword>
<dbReference type="Gene3D" id="3.90.1580.10">
    <property type="entry name" value="paralog of FGE (formylglycine-generating enzyme)"/>
    <property type="match status" value="2"/>
</dbReference>
<dbReference type="NCBIfam" id="TIGR03440">
    <property type="entry name" value="egtB_TIGR03440"/>
    <property type="match status" value="1"/>
</dbReference>
<protein>
    <submittedName>
        <fullName evidence="6">Ergothioneine biosynthesis protein EgtB</fullName>
    </submittedName>
</protein>
<feature type="domain" description="Sulfatase-modifying factor enzyme-like" evidence="4">
    <location>
        <begin position="184"/>
        <end position="316"/>
    </location>
</feature>
<feature type="domain" description="DinB-like" evidence="5">
    <location>
        <begin position="18"/>
        <end position="151"/>
    </location>
</feature>
<dbReference type="STRING" id="1416801.SAMN05192553_10321"/>
<evidence type="ECO:0000256" key="3">
    <source>
        <dbReference type="ARBA" id="ARBA00037882"/>
    </source>
</evidence>
<dbReference type="InterPro" id="IPR005532">
    <property type="entry name" value="SUMF_dom"/>
</dbReference>
<dbReference type="InterPro" id="IPR034660">
    <property type="entry name" value="DinB/YfiT-like"/>
</dbReference>
<dbReference type="Proteomes" id="UP000199403">
    <property type="component" value="Unassembled WGS sequence"/>
</dbReference>
<dbReference type="InterPro" id="IPR051043">
    <property type="entry name" value="Sulfatase_Mod_Factor_Kinase"/>
</dbReference>
<evidence type="ECO:0000313" key="6">
    <source>
        <dbReference type="EMBL" id="SEJ28397.1"/>
    </source>
</evidence>
<dbReference type="SUPFAM" id="SSF56436">
    <property type="entry name" value="C-type lectin-like"/>
    <property type="match status" value="1"/>
</dbReference>
<dbReference type="Pfam" id="PF12867">
    <property type="entry name" value="DinB_2"/>
    <property type="match status" value="1"/>
</dbReference>
<accession>A0A1H6XNP8</accession>
<reference evidence="7" key="1">
    <citation type="submission" date="2016-10" db="EMBL/GenBank/DDBJ databases">
        <authorList>
            <person name="Varghese N."/>
            <person name="Submissions S."/>
        </authorList>
    </citation>
    <scope>NUCLEOTIDE SEQUENCE [LARGE SCALE GENOMIC DNA]</scope>
    <source>
        <strain evidence="7">IBRC-M 10761</strain>
    </source>
</reference>
<dbReference type="AlphaFoldDB" id="A0A1H6XNP8"/>
<evidence type="ECO:0000256" key="2">
    <source>
        <dbReference type="ARBA" id="ARBA00023004"/>
    </source>
</evidence>
<dbReference type="InterPro" id="IPR024775">
    <property type="entry name" value="DinB-like"/>
</dbReference>
<sequence>MPMKPIQTESTLQTLLRQFQDCRHQTEQICAPLTPEDHVPQPMVDVSPPKWHLAHTTWFFEQFLLGPFNPDYRVYDTDFAYLFNSYYNNAGKRILRPNRGLMSRPPVQEVLNYRSHVTQAVTDFISSRSTAARALEILTLGIHHEQQHQELLVYDIKYILGHQPTFPVYGEAFGLQAEKQEFNWVPMEEGIYSIGYQGDGFCYDNELARHRVFLEPYRIANKLVTNGEYMEFIASGAYSDFNLWHADGWDFLKVNQLTAPLYWHQQDGQWLQYTLNGLVPVDPTAPVQHISFYEAFAFAEWQGKRLPTEFEWEAAAEQFSWGQVWEWTGSAYLPYPGFHKAPGALGEYNGKFMVNQQVLRGASVATAADHSRNSYRNFFAPPSRWIFSGIRLADSL</sequence>
<keyword evidence="2" id="KW-0408">Iron</keyword>
<dbReference type="PANTHER" id="PTHR23150">
    <property type="entry name" value="SULFATASE MODIFYING FACTOR 1, 2"/>
    <property type="match status" value="1"/>
</dbReference>
<name>A0A1H6XNP8_9BACT</name>
<dbReference type="SUPFAM" id="SSF109854">
    <property type="entry name" value="DinB/YfiT-like putative metalloenzymes"/>
    <property type="match status" value="1"/>
</dbReference>
<gene>
    <name evidence="6" type="ORF">SAMN05192553_10321</name>
</gene>
<keyword evidence="7" id="KW-1185">Reference proteome</keyword>
<evidence type="ECO:0000313" key="7">
    <source>
        <dbReference type="Proteomes" id="UP000199403"/>
    </source>
</evidence>
<evidence type="ECO:0000259" key="4">
    <source>
        <dbReference type="Pfam" id="PF03781"/>
    </source>
</evidence>
<dbReference type="EMBL" id="FNZH01000003">
    <property type="protein sequence ID" value="SEJ28397.1"/>
    <property type="molecule type" value="Genomic_DNA"/>
</dbReference>
<organism evidence="6 7">
    <name type="scientific">Cyclobacterium xiamenense</name>
    <dbReference type="NCBI Taxonomy" id="1297121"/>
    <lineage>
        <taxon>Bacteria</taxon>
        <taxon>Pseudomonadati</taxon>
        <taxon>Bacteroidota</taxon>
        <taxon>Cytophagia</taxon>
        <taxon>Cytophagales</taxon>
        <taxon>Cyclobacteriaceae</taxon>
        <taxon>Cyclobacterium</taxon>
    </lineage>
</organism>
<dbReference type="InterPro" id="IPR042095">
    <property type="entry name" value="SUMF_sf"/>
</dbReference>
<dbReference type="Pfam" id="PF03781">
    <property type="entry name" value="FGE-sulfatase"/>
    <property type="match status" value="1"/>
</dbReference>
<dbReference type="InterPro" id="IPR017806">
    <property type="entry name" value="EgtB"/>
</dbReference>
<evidence type="ECO:0000259" key="5">
    <source>
        <dbReference type="Pfam" id="PF12867"/>
    </source>
</evidence>
<evidence type="ECO:0000256" key="1">
    <source>
        <dbReference type="ARBA" id="ARBA00023002"/>
    </source>
</evidence>
<dbReference type="PANTHER" id="PTHR23150:SF36">
    <property type="entry name" value="HERCYNINE OXYGENASE"/>
    <property type="match status" value="1"/>
</dbReference>
<comment type="pathway">
    <text evidence="3">Amino-acid biosynthesis; ergothioneine biosynthesis.</text>
</comment>
<dbReference type="GO" id="GO:0052699">
    <property type="term" value="P:ergothioneine biosynthetic process"/>
    <property type="evidence" value="ECO:0007669"/>
    <property type="project" value="InterPro"/>
</dbReference>
<proteinExistence type="predicted"/>
<dbReference type="InterPro" id="IPR016187">
    <property type="entry name" value="CTDL_fold"/>
</dbReference>